<evidence type="ECO:0000313" key="4">
    <source>
        <dbReference type="Proteomes" id="UP001501195"/>
    </source>
</evidence>
<dbReference type="CDD" id="cd11339">
    <property type="entry name" value="AmyAc_bac_CMD_like_2"/>
    <property type="match status" value="1"/>
</dbReference>
<sequence>MRHAPPRPSHRSRRTTTGLATAALALALVPAQPAAAADGPARVSLMGSLQSEIGCAADWDETCTSTDLTAVPGSPGRYEGVFTVPAGSYEYKVRLDGSWDESYGWGDANAPLVLQAPADLRFSYDHATHAVAVRPAAAQPGLTKADRALARSSLREDLTRERFYFVMADRFENGDRSNDTGGLPADRLVSGYDPTAKGFYHGGDLKGILKRLDYIEDLGTTALWLTPSFKNKPVQGTGDQVSAGYHGYWITDFTQIDPHLGTNDDLKKLVAEAHRRGIKVFFDIITNHTADVLSNTAGSQEYITKEAAPYRDASGTVFDDRDHAGTDTFPALDPRVSFPYTPTFPTPADATAKTPAWLNDPTLYHNRGNAKFDGGESDTYGDFVGLDDLFTEHPRVVDGMTDIYNAWVDFGIDGFRIDTVKHVNLEFWQEFMPAIQERAQANGNEKFFAFGEVYDANPVNTSKFTTAGRLQATLDFPFQARATGFGNGRPTTELQELFAADDQYTDADSNAYSLPTFLGNHDMGRIGKFLADGGATGEELLKRDQLVHALMYLTRGQPVVYYGDEQGFTGDGGDQDARQDMFPSKVATYNDDDLIGTDATTAQANFDTKNPLYRRIAELADLRHDHPTLADGTQIHRYASATDGVYAFSRISDRDDVEYVVAVNNSEEPRTVTFDTAQVRERNFKGVWPAKGTRGVRTDADGNITVTVPALSAAVWKATGSLARTKAAPVPAFSTEAVVTSTAGRAEIGVDVPGSGLNQVTFAYRQAGTTAWTTLGTDDNAPYRVFQDRTDLPAGTLLEYRAVLKDHSGNLAVAATSATLGADLPPGAGEDAVGDGNPVEQPASVNVAGDLNSEIGCAADWSPDCQQGRMVYDPVSQLWKLTVDLPAGSYAYKAAIDGTWLENYGAGAVRDGGNIPLTTTGGPVTFYYDHASHLVTSDAQGPIITAPGSFQSELGCAADWDPACTRPWLQDVNGDGTYAWVTTQIPAGSHEVKVAHGLGWEESYGAGGAAGGANIAFTVPADGATTRFTYDGTTHVLTVTSTQP</sequence>
<feature type="chain" id="PRO_5045472627" description="Glycosyl hydrolase family 13 catalytic domain-containing protein" evidence="1">
    <location>
        <begin position="37"/>
        <end position="1044"/>
    </location>
</feature>
<dbReference type="Proteomes" id="UP001501195">
    <property type="component" value="Unassembled WGS sequence"/>
</dbReference>
<evidence type="ECO:0000256" key="1">
    <source>
        <dbReference type="SAM" id="SignalP"/>
    </source>
</evidence>
<dbReference type="Pfam" id="PF22058">
    <property type="entry name" value="X25_BaPul_like"/>
    <property type="match status" value="3"/>
</dbReference>
<organism evidence="3 4">
    <name type="scientific">Kineococcus glutinatus</name>
    <dbReference type="NCBI Taxonomy" id="1070872"/>
    <lineage>
        <taxon>Bacteria</taxon>
        <taxon>Bacillati</taxon>
        <taxon>Actinomycetota</taxon>
        <taxon>Actinomycetes</taxon>
        <taxon>Kineosporiales</taxon>
        <taxon>Kineosporiaceae</taxon>
        <taxon>Kineococcus</taxon>
    </lineage>
</organism>
<dbReference type="InterPro" id="IPR006048">
    <property type="entry name" value="A-amylase/branching_C"/>
</dbReference>
<evidence type="ECO:0000259" key="2">
    <source>
        <dbReference type="SMART" id="SM00642"/>
    </source>
</evidence>
<accession>A0ABP9HZI6</accession>
<dbReference type="InterPro" id="IPR013780">
    <property type="entry name" value="Glyco_hydro_b"/>
</dbReference>
<protein>
    <recommendedName>
        <fullName evidence="2">Glycosyl hydrolase family 13 catalytic domain-containing protein</fullName>
    </recommendedName>
</protein>
<dbReference type="PANTHER" id="PTHR10357:SF209">
    <property type="entry name" value="PERIPLASMIC ALPHA-AMYLASE"/>
    <property type="match status" value="1"/>
</dbReference>
<dbReference type="SUPFAM" id="SSF51011">
    <property type="entry name" value="Glycosyl hydrolase domain"/>
    <property type="match status" value="1"/>
</dbReference>
<dbReference type="InterPro" id="IPR006047">
    <property type="entry name" value="GH13_cat_dom"/>
</dbReference>
<dbReference type="SUPFAM" id="SSF51445">
    <property type="entry name" value="(Trans)glycosidases"/>
    <property type="match status" value="1"/>
</dbReference>
<keyword evidence="4" id="KW-1185">Reference proteome</keyword>
<proteinExistence type="predicted"/>
<dbReference type="Pfam" id="PF02806">
    <property type="entry name" value="Alpha-amylase_C"/>
    <property type="match status" value="1"/>
</dbReference>
<dbReference type="Pfam" id="PF00128">
    <property type="entry name" value="Alpha-amylase"/>
    <property type="match status" value="1"/>
</dbReference>
<evidence type="ECO:0000313" key="3">
    <source>
        <dbReference type="EMBL" id="GAA4983014.1"/>
    </source>
</evidence>
<gene>
    <name evidence="3" type="ORF">GCM10023225_23220</name>
</gene>
<dbReference type="RefSeq" id="WP_345712724.1">
    <property type="nucleotide sequence ID" value="NZ_BAABIL010000348.1"/>
</dbReference>
<keyword evidence="1" id="KW-0732">Signal</keyword>
<dbReference type="InterPro" id="IPR054409">
    <property type="entry name" value="X25_BaPul-like"/>
</dbReference>
<comment type="caution">
    <text evidence="3">The sequence shown here is derived from an EMBL/GenBank/DDBJ whole genome shotgun (WGS) entry which is preliminary data.</text>
</comment>
<reference evidence="4" key="1">
    <citation type="journal article" date="2019" name="Int. J. Syst. Evol. Microbiol.">
        <title>The Global Catalogue of Microorganisms (GCM) 10K type strain sequencing project: providing services to taxonomists for standard genome sequencing and annotation.</title>
        <authorList>
            <consortium name="The Broad Institute Genomics Platform"/>
            <consortium name="The Broad Institute Genome Sequencing Center for Infectious Disease"/>
            <person name="Wu L."/>
            <person name="Ma J."/>
        </authorList>
    </citation>
    <scope>NUCLEOTIDE SEQUENCE [LARGE SCALE GENOMIC DNA]</scope>
    <source>
        <strain evidence="4">JCM 18126</strain>
    </source>
</reference>
<name>A0ABP9HZI6_9ACTN</name>
<dbReference type="InterPro" id="IPR013783">
    <property type="entry name" value="Ig-like_fold"/>
</dbReference>
<feature type="signal peptide" evidence="1">
    <location>
        <begin position="1"/>
        <end position="36"/>
    </location>
</feature>
<dbReference type="EMBL" id="BAABIL010000348">
    <property type="protein sequence ID" value="GAA4983014.1"/>
    <property type="molecule type" value="Genomic_DNA"/>
</dbReference>
<dbReference type="Gene3D" id="3.20.20.80">
    <property type="entry name" value="Glycosidases"/>
    <property type="match status" value="1"/>
</dbReference>
<dbReference type="CDD" id="cd12962">
    <property type="entry name" value="X25_BaPul_like"/>
    <property type="match status" value="3"/>
</dbReference>
<dbReference type="Gene3D" id="2.60.40.1180">
    <property type="entry name" value="Golgi alpha-mannosidase II"/>
    <property type="match status" value="1"/>
</dbReference>
<dbReference type="InterPro" id="IPR006311">
    <property type="entry name" value="TAT_signal"/>
</dbReference>
<dbReference type="InterPro" id="IPR017853">
    <property type="entry name" value="GH"/>
</dbReference>
<dbReference type="SMART" id="SM00642">
    <property type="entry name" value="Aamy"/>
    <property type="match status" value="1"/>
</dbReference>
<dbReference type="PANTHER" id="PTHR10357">
    <property type="entry name" value="ALPHA-AMYLASE FAMILY MEMBER"/>
    <property type="match status" value="1"/>
</dbReference>
<dbReference type="Gene3D" id="2.60.40.10">
    <property type="entry name" value="Immunoglobulins"/>
    <property type="match status" value="3"/>
</dbReference>
<feature type="domain" description="Glycosyl hydrolase family 13 catalytic" evidence="2">
    <location>
        <begin position="165"/>
        <end position="623"/>
    </location>
</feature>
<dbReference type="PROSITE" id="PS51318">
    <property type="entry name" value="TAT"/>
    <property type="match status" value="1"/>
</dbReference>